<name>A0ABR1GK92_9HYPO</name>
<dbReference type="InterPro" id="IPR006913">
    <property type="entry name" value="CENP-V/GFA"/>
</dbReference>
<evidence type="ECO:0000313" key="5">
    <source>
        <dbReference type="EMBL" id="KAK7398589.1"/>
    </source>
</evidence>
<dbReference type="PROSITE" id="PS51891">
    <property type="entry name" value="CENP_V_GFA"/>
    <property type="match status" value="2"/>
</dbReference>
<dbReference type="Pfam" id="PF04828">
    <property type="entry name" value="GFA"/>
    <property type="match status" value="2"/>
</dbReference>
<evidence type="ECO:0000256" key="1">
    <source>
        <dbReference type="ARBA" id="ARBA00005495"/>
    </source>
</evidence>
<evidence type="ECO:0000259" key="4">
    <source>
        <dbReference type="PROSITE" id="PS51891"/>
    </source>
</evidence>
<dbReference type="InterPro" id="IPR011057">
    <property type="entry name" value="Mss4-like_sf"/>
</dbReference>
<feature type="domain" description="CENP-V/GFA" evidence="4">
    <location>
        <begin position="150"/>
        <end position="288"/>
    </location>
</feature>
<dbReference type="InterPro" id="IPR052355">
    <property type="entry name" value="CENP-V-like"/>
</dbReference>
<comment type="caution">
    <text evidence="5">The sequence shown here is derived from an EMBL/GenBank/DDBJ whole genome shotgun (WGS) entry which is preliminary data.</text>
</comment>
<dbReference type="SUPFAM" id="SSF51316">
    <property type="entry name" value="Mss4-like"/>
    <property type="match status" value="2"/>
</dbReference>
<organism evidence="5 6">
    <name type="scientific">Neonectria punicea</name>
    <dbReference type="NCBI Taxonomy" id="979145"/>
    <lineage>
        <taxon>Eukaryota</taxon>
        <taxon>Fungi</taxon>
        <taxon>Dikarya</taxon>
        <taxon>Ascomycota</taxon>
        <taxon>Pezizomycotina</taxon>
        <taxon>Sordariomycetes</taxon>
        <taxon>Hypocreomycetidae</taxon>
        <taxon>Hypocreales</taxon>
        <taxon>Nectriaceae</taxon>
        <taxon>Neonectria</taxon>
    </lineage>
</organism>
<sequence length="294" mass="33062">MTDVQEPLKTYRGNCHCGAFVYEVNVPKIKTVGDCNCSICSKKGYLSLFPINRDAFKVIKGSEDDLTTYRFHAGKFDHKFCPTCATPLIVTMPKGPPNFCFGLNVHAFQGLNTWELEREFIDWASKGMEYEIPAYTGRLPAEEVEGGKIYTGNCHCGAVQVALASPLLDETFEDMVGECNCSICERNAYIWVWPRRELVVLHGDPDDIGRYFCASKLIGKTFCKKCGVQMTNEPAALSDEEIAALSEERRKTWDMVSPMHPVNLRVLNGIDLKDFKGKIQKMEGANYPPLYENP</sequence>
<reference evidence="5 6" key="1">
    <citation type="journal article" date="2025" name="Microbiol. Resour. Announc.">
        <title>Draft genome sequences for Neonectria magnoliae and Neonectria punicea, canker pathogens of Liriodendron tulipifera and Acer saccharum in West Virginia.</title>
        <authorList>
            <person name="Petronek H.M."/>
            <person name="Kasson M.T."/>
            <person name="Metheny A.M."/>
            <person name="Stauder C.M."/>
            <person name="Lovett B."/>
            <person name="Lynch S.C."/>
            <person name="Garnas J.R."/>
            <person name="Kasson L.R."/>
            <person name="Stajich J.E."/>
        </authorList>
    </citation>
    <scope>NUCLEOTIDE SEQUENCE [LARGE SCALE GENOMIC DNA]</scope>
    <source>
        <strain evidence="5 6">NRRL 64653</strain>
    </source>
</reference>
<dbReference type="PANTHER" id="PTHR28620:SF1">
    <property type="entry name" value="CENP-V_GFA DOMAIN-CONTAINING PROTEIN"/>
    <property type="match status" value="1"/>
</dbReference>
<keyword evidence="3" id="KW-0862">Zinc</keyword>
<protein>
    <recommendedName>
        <fullName evidence="4">CENP-V/GFA domain-containing protein</fullName>
    </recommendedName>
</protein>
<feature type="domain" description="CENP-V/GFA" evidence="4">
    <location>
        <begin position="11"/>
        <end position="115"/>
    </location>
</feature>
<evidence type="ECO:0000313" key="6">
    <source>
        <dbReference type="Proteomes" id="UP001498476"/>
    </source>
</evidence>
<dbReference type="PANTHER" id="PTHR28620">
    <property type="entry name" value="CENTROMERE PROTEIN V"/>
    <property type="match status" value="1"/>
</dbReference>
<evidence type="ECO:0000256" key="2">
    <source>
        <dbReference type="ARBA" id="ARBA00022723"/>
    </source>
</evidence>
<keyword evidence="6" id="KW-1185">Reference proteome</keyword>
<dbReference type="EMBL" id="JAZAVJ010000323">
    <property type="protein sequence ID" value="KAK7398589.1"/>
    <property type="molecule type" value="Genomic_DNA"/>
</dbReference>
<gene>
    <name evidence="5" type="ORF">QQX98_012026</name>
</gene>
<proteinExistence type="inferred from homology"/>
<accession>A0ABR1GK92</accession>
<comment type="similarity">
    <text evidence="1">Belongs to the Gfa family.</text>
</comment>
<dbReference type="Gene3D" id="2.170.150.70">
    <property type="match status" value="2"/>
</dbReference>
<dbReference type="Proteomes" id="UP001498476">
    <property type="component" value="Unassembled WGS sequence"/>
</dbReference>
<evidence type="ECO:0000256" key="3">
    <source>
        <dbReference type="ARBA" id="ARBA00022833"/>
    </source>
</evidence>
<keyword evidence="2" id="KW-0479">Metal-binding</keyword>